<evidence type="ECO:0000313" key="2">
    <source>
        <dbReference type="EMBL" id="AKF04866.1"/>
    </source>
</evidence>
<evidence type="ECO:0000256" key="1">
    <source>
        <dbReference type="SAM" id="MobiDB-lite"/>
    </source>
</evidence>
<proteinExistence type="predicted"/>
<dbReference type="KEGG" id="samy:DB32_002015"/>
<reference evidence="2 3" key="1">
    <citation type="submission" date="2015-03" db="EMBL/GenBank/DDBJ databases">
        <title>Genome assembly of Sandaracinus amylolyticus DSM 53668.</title>
        <authorList>
            <person name="Sharma G."/>
            <person name="Subramanian S."/>
        </authorList>
    </citation>
    <scope>NUCLEOTIDE SEQUENCE [LARGE SCALE GENOMIC DNA]</scope>
    <source>
        <strain evidence="2 3">DSM 53668</strain>
    </source>
</reference>
<gene>
    <name evidence="2" type="ORF">DB32_002015</name>
</gene>
<feature type="region of interest" description="Disordered" evidence="1">
    <location>
        <begin position="96"/>
        <end position="118"/>
    </location>
</feature>
<accession>A0A0F6YGM6</accession>
<sequence>MTDELQRAWEERARTAAAWREGDAIGPVLEALALSVALEVTGALPDTSRRAREDLRRVGQRALLHAGAERRDDEDEEEALRIALTLARDGLRALAGRAPDPEAAPRSEPSPRDVSRLLSGRLDPFEAASIARRIRASARAREELAWALRTSARPDGTRAPLVLAAADGEPMRDPASGRRVAQVEDARTGAARVEVYAFDDGQLAAYATTDAPLRLEGVGLRTTSMQPGYWSGHAEGEGELAIALFVGEERFDLHVER</sequence>
<organism evidence="2 3">
    <name type="scientific">Sandaracinus amylolyticus</name>
    <dbReference type="NCBI Taxonomy" id="927083"/>
    <lineage>
        <taxon>Bacteria</taxon>
        <taxon>Pseudomonadati</taxon>
        <taxon>Myxococcota</taxon>
        <taxon>Polyangia</taxon>
        <taxon>Polyangiales</taxon>
        <taxon>Sandaracinaceae</taxon>
        <taxon>Sandaracinus</taxon>
    </lineage>
</organism>
<keyword evidence="3" id="KW-1185">Reference proteome</keyword>
<dbReference type="EMBL" id="CP011125">
    <property type="protein sequence ID" value="AKF04866.1"/>
    <property type="molecule type" value="Genomic_DNA"/>
</dbReference>
<evidence type="ECO:0000313" key="3">
    <source>
        <dbReference type="Proteomes" id="UP000034883"/>
    </source>
</evidence>
<feature type="compositionally biased region" description="Basic and acidic residues" evidence="1">
    <location>
        <begin position="99"/>
        <end position="115"/>
    </location>
</feature>
<dbReference type="Proteomes" id="UP000034883">
    <property type="component" value="Chromosome"/>
</dbReference>
<dbReference type="RefSeq" id="WP_053232163.1">
    <property type="nucleotide sequence ID" value="NZ_CP011125.1"/>
</dbReference>
<protein>
    <submittedName>
        <fullName evidence="2">Uncharacterized protein</fullName>
    </submittedName>
</protein>
<dbReference type="AlphaFoldDB" id="A0A0F6YGM6"/>
<name>A0A0F6YGM6_9BACT</name>
<dbReference type="STRING" id="927083.DB32_002015"/>